<dbReference type="InterPro" id="IPR019362">
    <property type="entry name" value="MMADHC"/>
</dbReference>
<accession>A0A1R1PT36</accession>
<evidence type="ECO:0000313" key="2">
    <source>
        <dbReference type="Proteomes" id="UP000188320"/>
    </source>
</evidence>
<comment type="caution">
    <text evidence="1">The sequence shown here is derived from an EMBL/GenBank/DDBJ whole genome shotgun (WGS) entry which is preliminary data.</text>
</comment>
<protein>
    <submittedName>
        <fullName evidence="1">Methylmalonic aciduria and homocystinuria type D-like protein</fullName>
    </submittedName>
</protein>
<dbReference type="AlphaFoldDB" id="A0A1R1PT36"/>
<dbReference type="Proteomes" id="UP000188320">
    <property type="component" value="Unassembled WGS sequence"/>
</dbReference>
<dbReference type="PANTHER" id="PTHR13192">
    <property type="entry name" value="MY011 PROTEIN"/>
    <property type="match status" value="1"/>
</dbReference>
<keyword evidence="2" id="KW-1185">Reference proteome</keyword>
<dbReference type="EMBL" id="LSSK01000248">
    <property type="protein sequence ID" value="OMH84128.1"/>
    <property type="molecule type" value="Genomic_DNA"/>
</dbReference>
<dbReference type="Pfam" id="PF10229">
    <property type="entry name" value="MMADHC"/>
    <property type="match status" value="1"/>
</dbReference>
<dbReference type="PANTHER" id="PTHR13192:SF3">
    <property type="entry name" value="COBALAMIN TRAFFICKING PROTEIN CBLD"/>
    <property type="match status" value="1"/>
</dbReference>
<evidence type="ECO:0000313" key="1">
    <source>
        <dbReference type="EMBL" id="OMH84128.1"/>
    </source>
</evidence>
<dbReference type="OrthoDB" id="10263782at2759"/>
<gene>
    <name evidence="1" type="ORF">AX774_g2355</name>
</gene>
<name>A0A1R1PT36_ZANCU</name>
<dbReference type="GO" id="GO:0009235">
    <property type="term" value="P:cobalamin metabolic process"/>
    <property type="evidence" value="ECO:0007669"/>
    <property type="project" value="InterPro"/>
</dbReference>
<sequence>MITGPKIEIFKLKNLPLNEQFCFSSEKMARGEGQGGEENMPGEIEVKMEYSIHKCPNLLKQELLMVFPGIKNKMEKVLIIPTFQQTRSSMMVFDRESDIEKDEKLGNFYSWGKIFVESINKFGYWADIVCPASGIPVYNKDSTNTIYSEVNSCQRLLKYQTINIGQCNMVSHPKWSTSVYPATAFTTAPIDIVERVLEYMKKRV</sequence>
<organism evidence="1 2">
    <name type="scientific">Zancudomyces culisetae</name>
    <name type="common">Gut fungus</name>
    <name type="synonym">Smittium culisetae</name>
    <dbReference type="NCBI Taxonomy" id="1213189"/>
    <lineage>
        <taxon>Eukaryota</taxon>
        <taxon>Fungi</taxon>
        <taxon>Fungi incertae sedis</taxon>
        <taxon>Zoopagomycota</taxon>
        <taxon>Kickxellomycotina</taxon>
        <taxon>Harpellomycetes</taxon>
        <taxon>Harpellales</taxon>
        <taxon>Legeriomycetaceae</taxon>
        <taxon>Zancudomyces</taxon>
    </lineage>
</organism>
<proteinExistence type="predicted"/>
<reference evidence="2" key="1">
    <citation type="submission" date="2017-01" db="EMBL/GenBank/DDBJ databases">
        <authorList>
            <person name="Wang Y."/>
            <person name="White M."/>
            <person name="Kvist S."/>
            <person name="Moncalvo J.-M."/>
        </authorList>
    </citation>
    <scope>NUCLEOTIDE SEQUENCE [LARGE SCALE GENOMIC DNA]</scope>
    <source>
        <strain evidence="2">COL-18-3</strain>
    </source>
</reference>